<dbReference type="PANTHER" id="PTHR11727">
    <property type="entry name" value="DIMETHYLADENOSINE TRANSFERASE"/>
    <property type="match status" value="1"/>
</dbReference>
<evidence type="ECO:0000313" key="6">
    <source>
        <dbReference type="EMBL" id="PQP79997.1"/>
    </source>
</evidence>
<dbReference type="GO" id="GO:0003723">
    <property type="term" value="F:RNA binding"/>
    <property type="evidence" value="ECO:0007669"/>
    <property type="project" value="UniProtKB-KW"/>
</dbReference>
<keyword evidence="5" id="KW-0472">Membrane</keyword>
<dbReference type="PROSITE" id="PS01131">
    <property type="entry name" value="RRNA_A_DIMETH"/>
    <property type="match status" value="1"/>
</dbReference>
<dbReference type="CDD" id="cd02440">
    <property type="entry name" value="AdoMet_MTases"/>
    <property type="match status" value="1"/>
</dbReference>
<protein>
    <recommendedName>
        <fullName evidence="8">Dimethyladenosine transferase</fullName>
    </recommendedName>
</protein>
<dbReference type="SUPFAM" id="SSF53335">
    <property type="entry name" value="S-adenosyl-L-methionine-dependent methyltransferases"/>
    <property type="match status" value="1"/>
</dbReference>
<dbReference type="Pfam" id="PF00398">
    <property type="entry name" value="RrnaAD"/>
    <property type="match status" value="1"/>
</dbReference>
<proteinExistence type="predicted"/>
<keyword evidence="7" id="KW-1185">Reference proteome</keyword>
<feature type="transmembrane region" description="Helical" evidence="5">
    <location>
        <begin position="184"/>
        <end position="204"/>
    </location>
</feature>
<keyword evidence="1" id="KW-0489">Methyltransferase</keyword>
<evidence type="ECO:0000256" key="5">
    <source>
        <dbReference type="SAM" id="Phobius"/>
    </source>
</evidence>
<reference evidence="6 7" key="1">
    <citation type="submission" date="2018-02" db="EMBL/GenBank/DDBJ databases">
        <title>Metagenomics reveals mixed infection of spiroplasma and phytoplasma in chicory.</title>
        <authorList>
            <person name="Polano C."/>
            <person name="Moruzzi S."/>
            <person name="Ermacora P."/>
            <person name="Ferrini F."/>
            <person name="Martini M."/>
            <person name="Firrao G."/>
        </authorList>
    </citation>
    <scope>NUCLEOTIDE SEQUENCE [LARGE SCALE GENOMIC DNA]</scope>
    <source>
        <strain evidence="6 7">ChiP</strain>
    </source>
</reference>
<dbReference type="InterPro" id="IPR001737">
    <property type="entry name" value="KsgA/Erm"/>
</dbReference>
<evidence type="ECO:0000256" key="1">
    <source>
        <dbReference type="ARBA" id="ARBA00022603"/>
    </source>
</evidence>
<evidence type="ECO:0008006" key="8">
    <source>
        <dbReference type="Google" id="ProtNLM"/>
    </source>
</evidence>
<keyword evidence="2" id="KW-0808">Transferase</keyword>
<feature type="transmembrane region" description="Helical" evidence="5">
    <location>
        <begin position="111"/>
        <end position="133"/>
    </location>
</feature>
<dbReference type="GO" id="GO:0000179">
    <property type="term" value="F:rRNA (adenine-N6,N6-)-dimethyltransferase activity"/>
    <property type="evidence" value="ECO:0007669"/>
    <property type="project" value="InterPro"/>
</dbReference>
<keyword evidence="5" id="KW-1133">Transmembrane helix</keyword>
<dbReference type="AlphaFoldDB" id="A0A2S8NVG2"/>
<feature type="transmembrane region" description="Helical" evidence="5">
    <location>
        <begin position="45"/>
        <end position="65"/>
    </location>
</feature>
<evidence type="ECO:0000256" key="2">
    <source>
        <dbReference type="ARBA" id="ARBA00022679"/>
    </source>
</evidence>
<accession>A0A2S8NVG2</accession>
<keyword evidence="5" id="KW-0812">Transmembrane</keyword>
<evidence type="ECO:0000256" key="3">
    <source>
        <dbReference type="ARBA" id="ARBA00022691"/>
    </source>
</evidence>
<dbReference type="EMBL" id="PUUG01000001">
    <property type="protein sequence ID" value="PQP79997.1"/>
    <property type="molecule type" value="Genomic_DNA"/>
</dbReference>
<sequence length="432" mass="51688">MNKLNRHEYFTLTFISSILLFIFALLTCILGFINHYLHNNEFYHLFSFSKQSHFLILLISIMCFTKFKKTKIYFYITFIALINILINTLVFRNILYDANQVFSYTQISNKWIGFISNFLEYIFMPLLFLVFYFQNHNHKYLNYQHIHYVALYILFYFFIDFILINNQWHYPRLFIIHQEFKEFIWIFIKILLSFIFITYSSFYFCQMKNKKKWYIVLFVLFLFCITTIITSNWNNWLHAKKSFTNAKMGSLLWPESLHIAQTLSDITKTTKTKNLGQNNYILELGAGTGNITAFLINKYGEENIIAIEFDNDLCINLKKQFPKLKVIQGDASKLEKLLINNKIEIKNIIGIVSTLPLSIFEKKDFDQLEKDLIQIIKNSKNKNIIFNEYRFLPFLKEDKEHSLLQQESKIKTKIKCCLNNLICPTLIYTFEK</sequence>
<dbReference type="Gene3D" id="3.40.50.150">
    <property type="entry name" value="Vaccinia Virus protein VP39"/>
    <property type="match status" value="1"/>
</dbReference>
<dbReference type="InterPro" id="IPR020596">
    <property type="entry name" value="rRNA_Ade_Mease_Trfase_CS"/>
</dbReference>
<feature type="transmembrane region" description="Helical" evidence="5">
    <location>
        <begin position="72"/>
        <end position="91"/>
    </location>
</feature>
<feature type="transmembrane region" description="Helical" evidence="5">
    <location>
        <begin position="12"/>
        <end position="33"/>
    </location>
</feature>
<evidence type="ECO:0000313" key="7">
    <source>
        <dbReference type="Proteomes" id="UP000238672"/>
    </source>
</evidence>
<organism evidence="6 7">
    <name type="scientific">Candidatus Phytoplasma phoenicium</name>
    <dbReference type="NCBI Taxonomy" id="198422"/>
    <lineage>
        <taxon>Bacteria</taxon>
        <taxon>Bacillati</taxon>
        <taxon>Mycoplasmatota</taxon>
        <taxon>Mollicutes</taxon>
        <taxon>Acholeplasmatales</taxon>
        <taxon>Acholeplasmataceae</taxon>
        <taxon>Candidatus Phytoplasma</taxon>
        <taxon>16SrIX (Pigeon pea witches'-broom group)</taxon>
    </lineage>
</organism>
<feature type="transmembrane region" description="Helical" evidence="5">
    <location>
        <begin position="213"/>
        <end position="233"/>
    </location>
</feature>
<dbReference type="Proteomes" id="UP000238672">
    <property type="component" value="Unassembled WGS sequence"/>
</dbReference>
<evidence type="ECO:0000256" key="4">
    <source>
        <dbReference type="ARBA" id="ARBA00022884"/>
    </source>
</evidence>
<dbReference type="InterPro" id="IPR029063">
    <property type="entry name" value="SAM-dependent_MTases_sf"/>
</dbReference>
<keyword evidence="4" id="KW-0694">RNA-binding</keyword>
<comment type="caution">
    <text evidence="6">The sequence shown here is derived from an EMBL/GenBank/DDBJ whole genome shotgun (WGS) entry which is preliminary data.</text>
</comment>
<keyword evidence="3" id="KW-0949">S-adenosyl-L-methionine</keyword>
<feature type="transmembrane region" description="Helical" evidence="5">
    <location>
        <begin position="145"/>
        <end position="164"/>
    </location>
</feature>
<dbReference type="PANTHER" id="PTHR11727:SF14">
    <property type="entry name" value="BLL8166 PROTEIN"/>
    <property type="match status" value="1"/>
</dbReference>
<gene>
    <name evidence="6" type="ORF">C6B37_00115</name>
</gene>
<name>A0A2S8NVG2_9MOLU</name>